<dbReference type="EMBL" id="FXXI01000010">
    <property type="protein sequence ID" value="SMS02512.1"/>
    <property type="molecule type" value="Genomic_DNA"/>
</dbReference>
<protein>
    <submittedName>
        <fullName evidence="1">Uncharacterized protein</fullName>
    </submittedName>
</protein>
<accession>A0A1Y6J1D6</accession>
<sequence length="99" mass="11532">MRDKYGVTQDHYCYPDSETLENLLNIRDSNELSAAEVAFSERRYIEYLSQISSLEEFNTFDTFTGFFFRMFMNGRESIVTLISARVILDFVIALSSKES</sequence>
<dbReference type="Gene3D" id="1.10.3290.10">
    <property type="entry name" value="Fido-like domain"/>
    <property type="match status" value="1"/>
</dbReference>
<dbReference type="Proteomes" id="UP000196125">
    <property type="component" value="Unassembled WGS sequence"/>
</dbReference>
<name>A0A1Y6J1D6_9VIBR</name>
<evidence type="ECO:0000313" key="2">
    <source>
        <dbReference type="Proteomes" id="UP000196125"/>
    </source>
</evidence>
<reference evidence="1 2" key="1">
    <citation type="submission" date="2017-05" db="EMBL/GenBank/DDBJ databases">
        <authorList>
            <person name="Song R."/>
            <person name="Chenine A.L."/>
            <person name="Ruprecht R.M."/>
        </authorList>
    </citation>
    <scope>NUCLEOTIDE SEQUENCE [LARGE SCALE GENOMIC DNA]</scope>
    <source>
        <strain evidence="1 2">CECT 7927</strain>
    </source>
</reference>
<dbReference type="InterPro" id="IPR036597">
    <property type="entry name" value="Fido-like_dom_sf"/>
</dbReference>
<evidence type="ECO:0000313" key="1">
    <source>
        <dbReference type="EMBL" id="SMS02512.1"/>
    </source>
</evidence>
<gene>
    <name evidence="1" type="ORF">VIM7927_03845</name>
</gene>
<organism evidence="1 2">
    <name type="scientific">Vibrio mangrovi</name>
    <dbReference type="NCBI Taxonomy" id="474394"/>
    <lineage>
        <taxon>Bacteria</taxon>
        <taxon>Pseudomonadati</taxon>
        <taxon>Pseudomonadota</taxon>
        <taxon>Gammaproteobacteria</taxon>
        <taxon>Vibrionales</taxon>
        <taxon>Vibrionaceae</taxon>
        <taxon>Vibrio</taxon>
    </lineage>
</organism>
<dbReference type="AlphaFoldDB" id="A0A1Y6J1D6"/>
<proteinExistence type="predicted"/>